<evidence type="ECO:0000313" key="2">
    <source>
        <dbReference type="EMBL" id="KMT65519.1"/>
    </source>
</evidence>
<dbReference type="AlphaFoldDB" id="A0A0J8GW60"/>
<gene>
    <name evidence="2" type="ORF">XM47_09225</name>
</gene>
<dbReference type="OrthoDB" id="6387982at2"/>
<feature type="chain" id="PRO_5005298633" description="Phosphate starvation-inducible protein PsiF" evidence="1">
    <location>
        <begin position="22"/>
        <end position="72"/>
    </location>
</feature>
<organism evidence="2 3">
    <name type="scientific">Catenovulum maritimum</name>
    <dbReference type="NCBI Taxonomy" id="1513271"/>
    <lineage>
        <taxon>Bacteria</taxon>
        <taxon>Pseudomonadati</taxon>
        <taxon>Pseudomonadota</taxon>
        <taxon>Gammaproteobacteria</taxon>
        <taxon>Alteromonadales</taxon>
        <taxon>Alteromonadaceae</taxon>
        <taxon>Catenovulum</taxon>
    </lineage>
</organism>
<name>A0A0J8GW60_9ALTE</name>
<accession>A0A0J8GW60</accession>
<reference evidence="2 3" key="1">
    <citation type="submission" date="2015-04" db="EMBL/GenBank/DDBJ databases">
        <title>Draft Genome Sequence of the Novel Agar-Digesting Marine Bacterium Q1.</title>
        <authorList>
            <person name="Li Y."/>
            <person name="Li D."/>
            <person name="Chen G."/>
            <person name="Du Z."/>
        </authorList>
    </citation>
    <scope>NUCLEOTIDE SEQUENCE [LARGE SCALE GENOMIC DNA]</scope>
    <source>
        <strain evidence="2 3">Q1</strain>
    </source>
</reference>
<dbReference type="EMBL" id="LAZL01000011">
    <property type="protein sequence ID" value="KMT65519.1"/>
    <property type="molecule type" value="Genomic_DNA"/>
</dbReference>
<comment type="caution">
    <text evidence="2">The sequence shown here is derived from an EMBL/GenBank/DDBJ whole genome shotgun (WGS) entry which is preliminary data.</text>
</comment>
<sequence>MKKLLSIAFVITAFVAQPSFAGDKPSKEERKALAKECRVEAKAENIDMKDKEAMKKYMGKCIRTKFKASSAE</sequence>
<dbReference type="RefSeq" id="WP_048691849.1">
    <property type="nucleotide sequence ID" value="NZ_KQ130488.1"/>
</dbReference>
<keyword evidence="3" id="KW-1185">Reference proteome</keyword>
<evidence type="ECO:0008006" key="4">
    <source>
        <dbReference type="Google" id="ProtNLM"/>
    </source>
</evidence>
<proteinExistence type="predicted"/>
<keyword evidence="1" id="KW-0732">Signal</keyword>
<dbReference type="Proteomes" id="UP000037600">
    <property type="component" value="Unassembled WGS sequence"/>
</dbReference>
<evidence type="ECO:0000256" key="1">
    <source>
        <dbReference type="SAM" id="SignalP"/>
    </source>
</evidence>
<evidence type="ECO:0000313" key="3">
    <source>
        <dbReference type="Proteomes" id="UP000037600"/>
    </source>
</evidence>
<protein>
    <recommendedName>
        <fullName evidence="4">Phosphate starvation-inducible protein PsiF</fullName>
    </recommendedName>
</protein>
<feature type="signal peptide" evidence="1">
    <location>
        <begin position="1"/>
        <end position="21"/>
    </location>
</feature>